<dbReference type="EMBL" id="JAGIOB010000001">
    <property type="protein sequence ID" value="MBP2418367.1"/>
    <property type="molecule type" value="Genomic_DNA"/>
</dbReference>
<dbReference type="RefSeq" id="WP_210057816.1">
    <property type="nucleotide sequence ID" value="NZ_BAAAMH010000033.1"/>
</dbReference>
<evidence type="ECO:0000256" key="1">
    <source>
        <dbReference type="SAM" id="Phobius"/>
    </source>
</evidence>
<accession>A0ABS4ZBF8</accession>
<feature type="transmembrane region" description="Helical" evidence="1">
    <location>
        <begin position="6"/>
        <end position="26"/>
    </location>
</feature>
<comment type="caution">
    <text evidence="2">The sequence shown here is derived from an EMBL/GenBank/DDBJ whole genome shotgun (WGS) entry which is preliminary data.</text>
</comment>
<organism evidence="2 3">
    <name type="scientific">Microlunatus capsulatus</name>
    <dbReference type="NCBI Taxonomy" id="99117"/>
    <lineage>
        <taxon>Bacteria</taxon>
        <taxon>Bacillati</taxon>
        <taxon>Actinomycetota</taxon>
        <taxon>Actinomycetes</taxon>
        <taxon>Propionibacteriales</taxon>
        <taxon>Propionibacteriaceae</taxon>
        <taxon>Microlunatus</taxon>
    </lineage>
</organism>
<keyword evidence="1" id="KW-0812">Transmembrane</keyword>
<keyword evidence="1" id="KW-1133">Transmembrane helix</keyword>
<gene>
    <name evidence="2" type="ORF">JOF54_003289</name>
</gene>
<reference evidence="2 3" key="1">
    <citation type="submission" date="2021-03" db="EMBL/GenBank/DDBJ databases">
        <title>Sequencing the genomes of 1000 actinobacteria strains.</title>
        <authorList>
            <person name="Klenk H.-P."/>
        </authorList>
    </citation>
    <scope>NUCLEOTIDE SEQUENCE [LARGE SCALE GENOMIC DNA]</scope>
    <source>
        <strain evidence="2 3">DSM 12936</strain>
    </source>
</reference>
<protein>
    <submittedName>
        <fullName evidence="2">Uncharacterized protein</fullName>
    </submittedName>
</protein>
<name>A0ABS4ZBF8_9ACTN</name>
<sequence length="432" mass="46127">MNGQVLGWVVLAVVLVGVAVGVALLVRRHRYVTSLRERGWSFESAPRLEWVLDHHAPPFGLGLERAVDEGIAGTTAGGVPFRVFEYAVKGGGPRSDARLASLRLPLTLPDLFVSAGPVRPGVRLPALPLEPALQVHAADPGYARALLSPAVLAALAAFGQAGYPVDVSVDGAQLVAVGAPKDPDQLAGYLEALAAVVLAVDATALAPWSQPPVAPGFTFHGRPSWVLVGSDDSAIARFGLTTAGFGHSTEQVVRGEDHGLVVEGLVHRWKTTRTETTTDGEGRTRTRTVTDHHDEVVAGVWLPFVLPQLSIDGGWGGERVRFESEEFNDRFKVRSASPKLAYDVIHPRTMEFLMAVRPPGIQFEGDLVRFLVSSHDTETLGFCADFAQDFLARVPSFVWADLGVTPPAFRAGALSAPVAPPLPAGQPVQELR</sequence>
<keyword evidence="3" id="KW-1185">Reference proteome</keyword>
<dbReference type="Proteomes" id="UP000758168">
    <property type="component" value="Unassembled WGS sequence"/>
</dbReference>
<proteinExistence type="predicted"/>
<evidence type="ECO:0000313" key="3">
    <source>
        <dbReference type="Proteomes" id="UP000758168"/>
    </source>
</evidence>
<keyword evidence="1" id="KW-0472">Membrane</keyword>
<evidence type="ECO:0000313" key="2">
    <source>
        <dbReference type="EMBL" id="MBP2418367.1"/>
    </source>
</evidence>